<gene>
    <name evidence="2" type="ORF">BDY21DRAFT_13144</name>
</gene>
<evidence type="ECO:0000313" key="3">
    <source>
        <dbReference type="Proteomes" id="UP000799766"/>
    </source>
</evidence>
<feature type="compositionally biased region" description="Basic residues" evidence="1">
    <location>
        <begin position="92"/>
        <end position="104"/>
    </location>
</feature>
<evidence type="ECO:0000256" key="1">
    <source>
        <dbReference type="SAM" id="MobiDB-lite"/>
    </source>
</evidence>
<feature type="region of interest" description="Disordered" evidence="1">
    <location>
        <begin position="90"/>
        <end position="146"/>
    </location>
</feature>
<dbReference type="AlphaFoldDB" id="A0A6A6PEE2"/>
<dbReference type="EMBL" id="MU001670">
    <property type="protein sequence ID" value="KAF2462374.1"/>
    <property type="molecule type" value="Genomic_DNA"/>
</dbReference>
<dbReference type="Proteomes" id="UP000799766">
    <property type="component" value="Unassembled WGS sequence"/>
</dbReference>
<protein>
    <submittedName>
        <fullName evidence="2">Uncharacterized protein</fullName>
    </submittedName>
</protein>
<sequence>MSTLHLPRTPLQLRTRPCHVLHSIGNDGRDEVECSRRLREPSWLRAITGGGRETSRLGLSVLLRVRPRPLSRTICQRVCANLRRNLADGQRSLRKQTYRNRKHGPLSGALRHPRHEGRSIDPEHCQPGNWQQSSRDGGAAPRIPYRDAPYPLQGPSGQCPRAGGTPIRNFLLETRCFQARVIYLMPSHYRL</sequence>
<reference evidence="2" key="1">
    <citation type="journal article" date="2020" name="Stud. Mycol.">
        <title>101 Dothideomycetes genomes: a test case for predicting lifestyles and emergence of pathogens.</title>
        <authorList>
            <person name="Haridas S."/>
            <person name="Albert R."/>
            <person name="Binder M."/>
            <person name="Bloem J."/>
            <person name="Labutti K."/>
            <person name="Salamov A."/>
            <person name="Andreopoulos B."/>
            <person name="Baker S."/>
            <person name="Barry K."/>
            <person name="Bills G."/>
            <person name="Bluhm B."/>
            <person name="Cannon C."/>
            <person name="Castanera R."/>
            <person name="Culley D."/>
            <person name="Daum C."/>
            <person name="Ezra D."/>
            <person name="Gonzalez J."/>
            <person name="Henrissat B."/>
            <person name="Kuo A."/>
            <person name="Liang C."/>
            <person name="Lipzen A."/>
            <person name="Lutzoni F."/>
            <person name="Magnuson J."/>
            <person name="Mondo S."/>
            <person name="Nolan M."/>
            <person name="Ohm R."/>
            <person name="Pangilinan J."/>
            <person name="Park H.-J."/>
            <person name="Ramirez L."/>
            <person name="Alfaro M."/>
            <person name="Sun H."/>
            <person name="Tritt A."/>
            <person name="Yoshinaga Y."/>
            <person name="Zwiers L.-H."/>
            <person name="Turgeon B."/>
            <person name="Goodwin S."/>
            <person name="Spatafora J."/>
            <person name="Crous P."/>
            <person name="Grigoriev I."/>
        </authorList>
    </citation>
    <scope>NUCLEOTIDE SEQUENCE</scope>
    <source>
        <strain evidence="2">ATCC 16933</strain>
    </source>
</reference>
<proteinExistence type="predicted"/>
<accession>A0A6A6PEE2</accession>
<evidence type="ECO:0000313" key="2">
    <source>
        <dbReference type="EMBL" id="KAF2462374.1"/>
    </source>
</evidence>
<name>A0A6A6PEE2_9PEZI</name>
<organism evidence="2 3">
    <name type="scientific">Lineolata rhizophorae</name>
    <dbReference type="NCBI Taxonomy" id="578093"/>
    <lineage>
        <taxon>Eukaryota</taxon>
        <taxon>Fungi</taxon>
        <taxon>Dikarya</taxon>
        <taxon>Ascomycota</taxon>
        <taxon>Pezizomycotina</taxon>
        <taxon>Dothideomycetes</taxon>
        <taxon>Dothideomycetes incertae sedis</taxon>
        <taxon>Lineolatales</taxon>
        <taxon>Lineolataceae</taxon>
        <taxon>Lineolata</taxon>
    </lineage>
</organism>
<keyword evidence="3" id="KW-1185">Reference proteome</keyword>